<dbReference type="PANTHER" id="PTHR45453:SF1">
    <property type="entry name" value="PHOSPHATE REGULON SENSOR PROTEIN PHOR"/>
    <property type="match status" value="1"/>
</dbReference>
<evidence type="ECO:0000256" key="8">
    <source>
        <dbReference type="SAM" id="Coils"/>
    </source>
</evidence>
<feature type="coiled-coil region" evidence="8">
    <location>
        <begin position="4"/>
        <end position="52"/>
    </location>
</feature>
<name>A0A2M8L9C0_9BACT</name>
<dbReference type="PANTHER" id="PTHR45453">
    <property type="entry name" value="PHOSPHATE REGULON SENSOR PROTEIN PHOR"/>
    <property type="match status" value="1"/>
</dbReference>
<keyword evidence="7" id="KW-0472">Membrane</keyword>
<dbReference type="Pfam" id="PF00512">
    <property type="entry name" value="HisKA"/>
    <property type="match status" value="1"/>
</dbReference>
<dbReference type="NCBIfam" id="TIGR00229">
    <property type="entry name" value="sensory_box"/>
    <property type="match status" value="1"/>
</dbReference>
<dbReference type="Gene3D" id="3.30.450.20">
    <property type="entry name" value="PAS domain"/>
    <property type="match status" value="1"/>
</dbReference>
<proteinExistence type="predicted"/>
<evidence type="ECO:0000259" key="10">
    <source>
        <dbReference type="PROSITE" id="PS50112"/>
    </source>
</evidence>
<evidence type="ECO:0000256" key="7">
    <source>
        <dbReference type="ARBA" id="ARBA00023136"/>
    </source>
</evidence>
<dbReference type="PRINTS" id="PR00344">
    <property type="entry name" value="BCTRLSENSOR"/>
</dbReference>
<evidence type="ECO:0000313" key="12">
    <source>
        <dbReference type="Proteomes" id="UP000230603"/>
    </source>
</evidence>
<dbReference type="SUPFAM" id="SSF55874">
    <property type="entry name" value="ATPase domain of HSP90 chaperone/DNA topoisomerase II/histidine kinase"/>
    <property type="match status" value="1"/>
</dbReference>
<dbReference type="GO" id="GO:0006355">
    <property type="term" value="P:regulation of DNA-templated transcription"/>
    <property type="evidence" value="ECO:0007669"/>
    <property type="project" value="InterPro"/>
</dbReference>
<dbReference type="PROSITE" id="PS50112">
    <property type="entry name" value="PAS"/>
    <property type="match status" value="1"/>
</dbReference>
<reference evidence="12" key="1">
    <citation type="submission" date="2017-09" db="EMBL/GenBank/DDBJ databases">
        <title>Depth-based differentiation of microbial function through sediment-hosted aquifers and enrichment of novel symbionts in the deep terrestrial subsurface.</title>
        <authorList>
            <person name="Probst A.J."/>
            <person name="Ladd B."/>
            <person name="Jarett J.K."/>
            <person name="Geller-Mcgrath D.E."/>
            <person name="Sieber C.M.K."/>
            <person name="Emerson J.B."/>
            <person name="Anantharaman K."/>
            <person name="Thomas B.C."/>
            <person name="Malmstrom R."/>
            <person name="Stieglmeier M."/>
            <person name="Klingl A."/>
            <person name="Woyke T."/>
            <person name="Ryan C.M."/>
            <person name="Banfield J.F."/>
        </authorList>
    </citation>
    <scope>NUCLEOTIDE SEQUENCE [LARGE SCALE GENOMIC DNA]</scope>
</reference>
<evidence type="ECO:0000256" key="3">
    <source>
        <dbReference type="ARBA" id="ARBA00022553"/>
    </source>
</evidence>
<dbReference type="Gene3D" id="1.10.287.130">
    <property type="match status" value="1"/>
</dbReference>
<dbReference type="CDD" id="cd00130">
    <property type="entry name" value="PAS"/>
    <property type="match status" value="1"/>
</dbReference>
<dbReference type="InterPro" id="IPR035965">
    <property type="entry name" value="PAS-like_dom_sf"/>
</dbReference>
<dbReference type="FunFam" id="3.30.565.10:FF:000006">
    <property type="entry name" value="Sensor histidine kinase WalK"/>
    <property type="match status" value="1"/>
</dbReference>
<dbReference type="Pfam" id="PF02518">
    <property type="entry name" value="HATPase_c"/>
    <property type="match status" value="1"/>
</dbReference>
<dbReference type="PROSITE" id="PS50109">
    <property type="entry name" value="HIS_KIN"/>
    <property type="match status" value="1"/>
</dbReference>
<dbReference type="GO" id="GO:0005886">
    <property type="term" value="C:plasma membrane"/>
    <property type="evidence" value="ECO:0007669"/>
    <property type="project" value="TreeGrafter"/>
</dbReference>
<feature type="domain" description="Histidine kinase" evidence="9">
    <location>
        <begin position="167"/>
        <end position="387"/>
    </location>
</feature>
<dbReference type="GO" id="GO:0000155">
    <property type="term" value="F:phosphorelay sensor kinase activity"/>
    <property type="evidence" value="ECO:0007669"/>
    <property type="project" value="InterPro"/>
</dbReference>
<dbReference type="InterPro" id="IPR003594">
    <property type="entry name" value="HATPase_dom"/>
</dbReference>
<dbReference type="EMBL" id="PFEP01000020">
    <property type="protein sequence ID" value="PJE73185.1"/>
    <property type="molecule type" value="Genomic_DNA"/>
</dbReference>
<dbReference type="InterPro" id="IPR036097">
    <property type="entry name" value="HisK_dim/P_sf"/>
</dbReference>
<gene>
    <name evidence="11" type="ORF">COV00_01260</name>
</gene>
<dbReference type="Gene3D" id="3.30.565.10">
    <property type="entry name" value="Histidine kinase-like ATPase, C-terminal domain"/>
    <property type="match status" value="1"/>
</dbReference>
<evidence type="ECO:0000256" key="5">
    <source>
        <dbReference type="ARBA" id="ARBA00022777"/>
    </source>
</evidence>
<dbReference type="EC" id="2.7.13.3" evidence="2"/>
<keyword evidence="5" id="KW-0418">Kinase</keyword>
<dbReference type="SUPFAM" id="SSF55785">
    <property type="entry name" value="PYP-like sensor domain (PAS domain)"/>
    <property type="match status" value="1"/>
</dbReference>
<dbReference type="InterPro" id="IPR013767">
    <property type="entry name" value="PAS_fold"/>
</dbReference>
<keyword evidence="8" id="KW-0175">Coiled coil</keyword>
<keyword evidence="4" id="KW-0808">Transferase</keyword>
<dbReference type="AlphaFoldDB" id="A0A2M8L9C0"/>
<evidence type="ECO:0000256" key="1">
    <source>
        <dbReference type="ARBA" id="ARBA00000085"/>
    </source>
</evidence>
<accession>A0A2M8L9C0</accession>
<evidence type="ECO:0000259" key="9">
    <source>
        <dbReference type="PROSITE" id="PS50109"/>
    </source>
</evidence>
<comment type="catalytic activity">
    <reaction evidence="1">
        <text>ATP + protein L-histidine = ADP + protein N-phospho-L-histidine.</text>
        <dbReference type="EC" id="2.7.13.3"/>
    </reaction>
</comment>
<dbReference type="CDD" id="cd00082">
    <property type="entry name" value="HisKA"/>
    <property type="match status" value="1"/>
</dbReference>
<keyword evidence="3" id="KW-0597">Phosphoprotein</keyword>
<dbReference type="SMART" id="SM00387">
    <property type="entry name" value="HATPase_c"/>
    <property type="match status" value="1"/>
</dbReference>
<organism evidence="11 12">
    <name type="scientific">Candidatus Tagabacteria bacterium CG10_big_fil_rev_8_21_14_0_10_40_13</name>
    <dbReference type="NCBI Taxonomy" id="1975022"/>
    <lineage>
        <taxon>Bacteria</taxon>
        <taxon>Candidatus Tagaibacteriota</taxon>
    </lineage>
</organism>
<dbReference type="GO" id="GO:0016036">
    <property type="term" value="P:cellular response to phosphate starvation"/>
    <property type="evidence" value="ECO:0007669"/>
    <property type="project" value="TreeGrafter"/>
</dbReference>
<dbReference type="InterPro" id="IPR050351">
    <property type="entry name" value="BphY/WalK/GraS-like"/>
</dbReference>
<dbReference type="Pfam" id="PF00989">
    <property type="entry name" value="PAS"/>
    <property type="match status" value="1"/>
</dbReference>
<evidence type="ECO:0000313" key="11">
    <source>
        <dbReference type="EMBL" id="PJE73185.1"/>
    </source>
</evidence>
<evidence type="ECO:0000256" key="4">
    <source>
        <dbReference type="ARBA" id="ARBA00022679"/>
    </source>
</evidence>
<sequence>MMAKKEKSNKEKKIKDVIKELEETRTALINMLEDVEEARKRAEEEKNKTLAIIRNFADGLLVFDAGSNLILINPQAEDFLRIKGEKIIGKTILELSKISALKSLIEILGKKSEEIFRRELEANKNLILEISALPIISEKEKLGVLVILHNITREKLIEKMKTEFVSLAAHQLRTPLSATKWTLKMLLDEDLGKIPKEQKEFLEGTYKSNEKMIALVNDLLNVTRIEEEKYLYQLILTDIGELVELVLNPYREEIEKRKIKIEFKKPAKKLPKTMIDVEKIKIAIDNIINNAITYTPTGGKVTISLSGNKEEIEFSVKDTGIGIPENQQERIFTKFFRGANATKMETEGTGLGLFIVKNIIEAHGGKTWFESKEGVGTTFYFNLPVKQKNK</sequence>
<evidence type="ECO:0000256" key="6">
    <source>
        <dbReference type="ARBA" id="ARBA00023012"/>
    </source>
</evidence>
<dbReference type="InterPro" id="IPR005467">
    <property type="entry name" value="His_kinase_dom"/>
</dbReference>
<protein>
    <recommendedName>
        <fullName evidence="2">histidine kinase</fullName>
        <ecNumber evidence="2">2.7.13.3</ecNumber>
    </recommendedName>
</protein>
<dbReference type="SMART" id="SM00388">
    <property type="entry name" value="HisKA"/>
    <property type="match status" value="1"/>
</dbReference>
<dbReference type="Proteomes" id="UP000230603">
    <property type="component" value="Unassembled WGS sequence"/>
</dbReference>
<dbReference type="SUPFAM" id="SSF47384">
    <property type="entry name" value="Homodimeric domain of signal transducing histidine kinase"/>
    <property type="match status" value="1"/>
</dbReference>
<dbReference type="InterPro" id="IPR000014">
    <property type="entry name" value="PAS"/>
</dbReference>
<dbReference type="InterPro" id="IPR003661">
    <property type="entry name" value="HisK_dim/P_dom"/>
</dbReference>
<dbReference type="InterPro" id="IPR036890">
    <property type="entry name" value="HATPase_C_sf"/>
</dbReference>
<comment type="caution">
    <text evidence="11">The sequence shown here is derived from an EMBL/GenBank/DDBJ whole genome shotgun (WGS) entry which is preliminary data.</text>
</comment>
<dbReference type="GO" id="GO:0004721">
    <property type="term" value="F:phosphoprotein phosphatase activity"/>
    <property type="evidence" value="ECO:0007669"/>
    <property type="project" value="TreeGrafter"/>
</dbReference>
<dbReference type="InterPro" id="IPR004358">
    <property type="entry name" value="Sig_transdc_His_kin-like_C"/>
</dbReference>
<dbReference type="CDD" id="cd00075">
    <property type="entry name" value="HATPase"/>
    <property type="match status" value="1"/>
</dbReference>
<feature type="domain" description="PAS" evidence="10">
    <location>
        <begin position="45"/>
        <end position="121"/>
    </location>
</feature>
<evidence type="ECO:0000256" key="2">
    <source>
        <dbReference type="ARBA" id="ARBA00012438"/>
    </source>
</evidence>
<keyword evidence="6" id="KW-0902">Two-component regulatory system</keyword>